<dbReference type="SUPFAM" id="SSF53756">
    <property type="entry name" value="UDP-Glycosyltransferase/glycogen phosphorylase"/>
    <property type="match status" value="3"/>
</dbReference>
<feature type="domain" description="Glycosyl transferase family 1" evidence="2">
    <location>
        <begin position="218"/>
        <end position="377"/>
    </location>
</feature>
<dbReference type="InterPro" id="IPR001296">
    <property type="entry name" value="Glyco_trans_1"/>
</dbReference>
<protein>
    <submittedName>
        <fullName evidence="3">Glycosyltransferase</fullName>
        <ecNumber evidence="3">2.4.-.-</ecNumber>
    </submittedName>
</protein>
<dbReference type="EMBL" id="CP165628">
    <property type="protein sequence ID" value="XDU74429.1"/>
    <property type="molecule type" value="Genomic_DNA"/>
</dbReference>
<keyword evidence="1 3" id="KW-0808">Transferase</keyword>
<dbReference type="Pfam" id="PF00534">
    <property type="entry name" value="Glycos_transf_1"/>
    <property type="match status" value="3"/>
</dbReference>
<dbReference type="CDD" id="cd03801">
    <property type="entry name" value="GT4_PimA-like"/>
    <property type="match status" value="1"/>
</dbReference>
<gene>
    <name evidence="3" type="ORF">AB3G37_10285</name>
</gene>
<accession>A0AB39VWV8</accession>
<sequence>MRIAIDMQALQASNSRRGIGRYTLGLVKKMLEINQEHEVIFVLNGLFVDGIEYIRKEFSGLISSDNIYVWHAVSPVNFHDVSNDGRRNAAQKIREDFINRLEPDLLLVTSLFEGLGDDAVLSIGDYKTSIPTAVILYDLIPLIHKKIYLDNELVSRWYLNKIDNLKRADLLLSISESSGKEAEKYLSFPADKVVNISTACEEIFHKQSFEESELEILRNKLGIDGSFIMYTGGIDHRKNIEGLIKAYAKLDESLKSKYQLAIVCSIQDSERERLTSFIKSLKINKSSIIFTNYVSDDDLVKLYNSCELFVFPSWHEGFGLPVLEAMKCGKAVIGGELSSIPEVIGLDSALFNPFDIDNITQKITQVLTDKHFKSTLEEHALVQAENFSWELSATHAWNALNELQSKKLQKSVVLSKSRPSLAFVSPLPPERSGISDYSAELLTELSTHYDIDVIVNQPHSVSDAYVKSNFAIKDISWLRAHANSYDRVLYHFGNSDFHSHMFDLLEDIPGVVVLHDFYLSGIVAHMDVITHEKPGLWDQELLKSIGWKGLKERYTASDTGDVVFAYPCNLSVLQNALGIIAHSDYSKKLAAFYYGDQSLKSWSTIPLLKTPVFDIKKADIRKKLRMEKDSFIVSSFGLLGKTKLNDRLLSAWLASPLANKSDCFLVFVGQNESGVYGNNLQQVINKASCKNKVKITGWASAEDYKSWLSASDVGVQLRTSSRGETSAAVLDCMNYGLATIVNANGSMADLDENSVWKLEDNFTEEDLVGALTELYENHEKRTRLQESARYQIHKYHNPRHCAEEYYNTIEELYAKPSNKYHELIDHVVNDDRYDVSNQYVEFATAISNNFEPLPHKKQLLLDISELVQRDARSGIQRVVRSILNELLTNPPAGWNVEPVYATSSEPGYFYAREFTSKFFDIPHYQAVDTPIESWRGDLFFGLDLQPNVVAYQKDYLLSLKAKGVKVKFAVYDILPVTMSNMFFNGAKETYTHWLNCITQFDGAVAISDTVASELRTWISENKPSIINSYSTGFFHLGADLASSVPTSGRHDDHDATIDNISSRQSFLMVSTIEPRKCHAQVLDAFELLWKQGVDVNLVIVGKKGWMVDALISRLADHNELGKRLIWLEGISDEYLETVYSSVDCLILASLGEGFGLPLIEAAHYNLPIIARDIPVFREVAGDHAYYFKGNTGFELAESLNKWLLLDQNSEVPSSRGINSKTWAESTQQLINVLLIDNQ</sequence>
<dbReference type="PANTHER" id="PTHR46401">
    <property type="entry name" value="GLYCOSYLTRANSFERASE WBBK-RELATED"/>
    <property type="match status" value="1"/>
</dbReference>
<dbReference type="EC" id="2.4.-.-" evidence="3"/>
<evidence type="ECO:0000313" key="3">
    <source>
        <dbReference type="EMBL" id="XDU74429.1"/>
    </source>
</evidence>
<reference evidence="3" key="1">
    <citation type="submission" date="2024-07" db="EMBL/GenBank/DDBJ databases">
        <authorList>
            <person name="Biller S.J."/>
        </authorList>
    </citation>
    <scope>NUCLEOTIDE SEQUENCE</scope>
    <source>
        <strain evidence="3">WC2420</strain>
    </source>
</reference>
<dbReference type="RefSeq" id="WP_369790606.1">
    <property type="nucleotide sequence ID" value="NZ_CP165628.1"/>
</dbReference>
<dbReference type="CDD" id="cd03809">
    <property type="entry name" value="GT4_MtfB-like"/>
    <property type="match status" value="2"/>
</dbReference>
<dbReference type="Gene3D" id="3.40.50.2000">
    <property type="entry name" value="Glycogen Phosphorylase B"/>
    <property type="match status" value="4"/>
</dbReference>
<feature type="domain" description="Glycosyl transferase family 1" evidence="2">
    <location>
        <begin position="1064"/>
        <end position="1209"/>
    </location>
</feature>
<proteinExistence type="predicted"/>
<organism evidence="3">
    <name type="scientific">Rouxiella sp. WC2420</name>
    <dbReference type="NCBI Taxonomy" id="3234145"/>
    <lineage>
        <taxon>Bacteria</taxon>
        <taxon>Pseudomonadati</taxon>
        <taxon>Pseudomonadota</taxon>
        <taxon>Gammaproteobacteria</taxon>
        <taxon>Enterobacterales</taxon>
        <taxon>Yersiniaceae</taxon>
        <taxon>Rouxiella</taxon>
    </lineage>
</organism>
<feature type="domain" description="Glycosyl transferase family 1" evidence="2">
    <location>
        <begin position="617"/>
        <end position="789"/>
    </location>
</feature>
<dbReference type="GO" id="GO:0016757">
    <property type="term" value="F:glycosyltransferase activity"/>
    <property type="evidence" value="ECO:0007669"/>
    <property type="project" value="UniProtKB-KW"/>
</dbReference>
<dbReference type="AlphaFoldDB" id="A0AB39VWV8"/>
<dbReference type="PANTHER" id="PTHR46401:SF2">
    <property type="entry name" value="GLYCOSYLTRANSFERASE WBBK-RELATED"/>
    <property type="match status" value="1"/>
</dbReference>
<name>A0AB39VWV8_9GAMM</name>
<keyword evidence="3" id="KW-0328">Glycosyltransferase</keyword>
<evidence type="ECO:0000259" key="2">
    <source>
        <dbReference type="Pfam" id="PF00534"/>
    </source>
</evidence>
<evidence type="ECO:0000256" key="1">
    <source>
        <dbReference type="ARBA" id="ARBA00022679"/>
    </source>
</evidence>
<dbReference type="GO" id="GO:0009103">
    <property type="term" value="P:lipopolysaccharide biosynthetic process"/>
    <property type="evidence" value="ECO:0007669"/>
    <property type="project" value="TreeGrafter"/>
</dbReference>